<protein>
    <recommendedName>
        <fullName evidence="4">Large ribosomal subunit protein uL3m</fullName>
    </recommendedName>
</protein>
<dbReference type="NCBIfam" id="TIGR03625">
    <property type="entry name" value="L3_bact"/>
    <property type="match status" value="1"/>
</dbReference>
<evidence type="ECO:0000313" key="7">
    <source>
        <dbReference type="Proteomes" id="UP000258309"/>
    </source>
</evidence>
<reference evidence="6 7" key="1">
    <citation type="submission" date="2018-05" db="EMBL/GenBank/DDBJ databases">
        <title>Draft genome sequence of Scytalidium lignicola DSM 105466, a ubiquitous saprotrophic fungus.</title>
        <authorList>
            <person name="Buettner E."/>
            <person name="Gebauer A.M."/>
            <person name="Hofrichter M."/>
            <person name="Liers C."/>
            <person name="Kellner H."/>
        </authorList>
    </citation>
    <scope>NUCLEOTIDE SEQUENCE [LARGE SCALE GENOMIC DNA]</scope>
    <source>
        <strain evidence="6 7">DSM 105466</strain>
    </source>
</reference>
<dbReference type="InterPro" id="IPR009000">
    <property type="entry name" value="Transl_B-barrel_sf"/>
</dbReference>
<dbReference type="OrthoDB" id="274683at2759"/>
<keyword evidence="3" id="KW-0687">Ribonucleoprotein</keyword>
<evidence type="ECO:0000256" key="3">
    <source>
        <dbReference type="ARBA" id="ARBA00023274"/>
    </source>
</evidence>
<dbReference type="EMBL" id="NCSJ02000024">
    <property type="protein sequence ID" value="RFU34168.1"/>
    <property type="molecule type" value="Genomic_DNA"/>
</dbReference>
<dbReference type="GO" id="GO:0006412">
    <property type="term" value="P:translation"/>
    <property type="evidence" value="ECO:0007669"/>
    <property type="project" value="InterPro"/>
</dbReference>
<proteinExistence type="inferred from homology"/>
<evidence type="ECO:0000313" key="6">
    <source>
        <dbReference type="EMBL" id="RFU34168.1"/>
    </source>
</evidence>
<organism evidence="6 7">
    <name type="scientific">Scytalidium lignicola</name>
    <name type="common">Hyphomycete</name>
    <dbReference type="NCBI Taxonomy" id="5539"/>
    <lineage>
        <taxon>Eukaryota</taxon>
        <taxon>Fungi</taxon>
        <taxon>Dikarya</taxon>
        <taxon>Ascomycota</taxon>
        <taxon>Pezizomycotina</taxon>
        <taxon>Leotiomycetes</taxon>
        <taxon>Leotiomycetes incertae sedis</taxon>
        <taxon>Scytalidium</taxon>
    </lineage>
</organism>
<evidence type="ECO:0000256" key="2">
    <source>
        <dbReference type="ARBA" id="ARBA00022980"/>
    </source>
</evidence>
<dbReference type="Gene3D" id="2.40.30.10">
    <property type="entry name" value="Translation factors"/>
    <property type="match status" value="1"/>
</dbReference>
<evidence type="ECO:0000256" key="5">
    <source>
        <dbReference type="SAM" id="MobiDB-lite"/>
    </source>
</evidence>
<dbReference type="SUPFAM" id="SSF50447">
    <property type="entry name" value="Translation proteins"/>
    <property type="match status" value="1"/>
</dbReference>
<comment type="similarity">
    <text evidence="1">Belongs to the universal ribosomal protein uL3 family.</text>
</comment>
<feature type="non-terminal residue" evidence="6">
    <location>
        <position position="309"/>
    </location>
</feature>
<keyword evidence="2" id="KW-0689">Ribosomal protein</keyword>
<dbReference type="GO" id="GO:0003735">
    <property type="term" value="F:structural constituent of ribosome"/>
    <property type="evidence" value="ECO:0007669"/>
    <property type="project" value="InterPro"/>
</dbReference>
<comment type="caution">
    <text evidence="6">The sequence shown here is derived from an EMBL/GenBank/DDBJ whole genome shotgun (WGS) entry which is preliminary data.</text>
</comment>
<dbReference type="InterPro" id="IPR000597">
    <property type="entry name" value="Ribosomal_uL3"/>
</dbReference>
<dbReference type="PANTHER" id="PTHR11229:SF8">
    <property type="entry name" value="LARGE RIBOSOMAL SUBUNIT PROTEIN UL3M"/>
    <property type="match status" value="1"/>
</dbReference>
<keyword evidence="7" id="KW-1185">Reference proteome</keyword>
<dbReference type="PANTHER" id="PTHR11229">
    <property type="entry name" value="50S RIBOSOMAL PROTEIN L3"/>
    <property type="match status" value="1"/>
</dbReference>
<dbReference type="Pfam" id="PF00297">
    <property type="entry name" value="Ribosomal_L3"/>
    <property type="match status" value="1"/>
</dbReference>
<evidence type="ECO:0000256" key="1">
    <source>
        <dbReference type="ARBA" id="ARBA00006540"/>
    </source>
</evidence>
<feature type="compositionally biased region" description="Low complexity" evidence="5">
    <location>
        <begin position="220"/>
        <end position="230"/>
    </location>
</feature>
<feature type="non-terminal residue" evidence="6">
    <location>
        <position position="1"/>
    </location>
</feature>
<evidence type="ECO:0000256" key="4">
    <source>
        <dbReference type="ARBA" id="ARBA00035209"/>
    </source>
</evidence>
<dbReference type="InterPro" id="IPR019927">
    <property type="entry name" value="Ribosomal_uL3_bac/org-type"/>
</dbReference>
<dbReference type="AlphaFoldDB" id="A0A3E2HL95"/>
<dbReference type="GO" id="GO:0005762">
    <property type="term" value="C:mitochondrial large ribosomal subunit"/>
    <property type="evidence" value="ECO:0007669"/>
    <property type="project" value="TreeGrafter"/>
</dbReference>
<sequence length="309" mass="32880">MAPKLPTSWAQLPPAFLLPDSLLPLIAKRGVKYGWNTAPARGHPERFNQTTAGLPVLSASSTAALARKDFTLPLRTGALAIKKGMTALYDQETGKRTPCTVLQLDRVQVVAHKTREKNGYYAVQVGAGWKHPSNVTKPVLGHFATSGVSPKRHLAEFRVKNADGLLSIGESIGPEWFIEGQFVDARANCRGMGWAGGMKRWGWSGQPASHGNSKTHRAMGSSGASQGSGSRVHPGKKMPGRMGGQQVTVQNVKVLKVDAEKGIVVLNGCIAGPDGCIVKIQDAIKKPWPDAPAILGHLKEAAEPLKAAA</sequence>
<gene>
    <name evidence="6" type="ORF">B7463_g2107</name>
</gene>
<dbReference type="Proteomes" id="UP000258309">
    <property type="component" value="Unassembled WGS sequence"/>
</dbReference>
<dbReference type="FunFam" id="2.40.30.10:FF:000004">
    <property type="entry name" value="50S ribosomal protein L3"/>
    <property type="match status" value="1"/>
</dbReference>
<dbReference type="STRING" id="5539.A0A3E2HL95"/>
<dbReference type="OMA" id="GKNIPCT"/>
<accession>A0A3E2HL95</accession>
<feature type="region of interest" description="Disordered" evidence="5">
    <location>
        <begin position="205"/>
        <end position="244"/>
    </location>
</feature>
<dbReference type="FunFam" id="3.30.160.810:FF:000001">
    <property type="entry name" value="50S ribosomal protein L3"/>
    <property type="match status" value="1"/>
</dbReference>
<dbReference type="Gene3D" id="3.30.160.810">
    <property type="match status" value="1"/>
</dbReference>
<name>A0A3E2HL95_SCYLI</name>